<feature type="compositionally biased region" description="Polar residues" evidence="1">
    <location>
        <begin position="79"/>
        <end position="99"/>
    </location>
</feature>
<proteinExistence type="predicted"/>
<evidence type="ECO:0000313" key="2">
    <source>
        <dbReference type="EMBL" id="GIY42373.1"/>
    </source>
</evidence>
<feature type="region of interest" description="Disordered" evidence="1">
    <location>
        <begin position="27"/>
        <end position="142"/>
    </location>
</feature>
<sequence length="142" mass="16342">MRQDTEEEKQSKTGIEEHFISTPLQALFDSSTKETHSLLSRNTKECPIKKHQKKHTVSYQETPKETHSVLSKTPKETHSVLSRNTKGNTQCAIKKNTQCPIKKHQRKHTVSYQETPKETHSVLSRNTKGNTQCPIKKHQVNE</sequence>
<name>A0AAV4T707_CAEEX</name>
<evidence type="ECO:0000313" key="3">
    <source>
        <dbReference type="Proteomes" id="UP001054945"/>
    </source>
</evidence>
<feature type="compositionally biased region" description="Basic and acidic residues" evidence="1">
    <location>
        <begin position="31"/>
        <end position="48"/>
    </location>
</feature>
<evidence type="ECO:0000256" key="1">
    <source>
        <dbReference type="SAM" id="MobiDB-lite"/>
    </source>
</evidence>
<comment type="caution">
    <text evidence="2">The sequence shown here is derived from an EMBL/GenBank/DDBJ whole genome shotgun (WGS) entry which is preliminary data.</text>
</comment>
<dbReference type="Proteomes" id="UP001054945">
    <property type="component" value="Unassembled WGS sequence"/>
</dbReference>
<feature type="compositionally biased region" description="Basic and acidic residues" evidence="1">
    <location>
        <begin position="62"/>
        <end position="78"/>
    </location>
</feature>
<feature type="compositionally biased region" description="Polar residues" evidence="1">
    <location>
        <begin position="121"/>
        <end position="133"/>
    </location>
</feature>
<dbReference type="AlphaFoldDB" id="A0AAV4T707"/>
<gene>
    <name evidence="2" type="ORF">CEXT_689941</name>
</gene>
<reference evidence="2 3" key="1">
    <citation type="submission" date="2021-06" db="EMBL/GenBank/DDBJ databases">
        <title>Caerostris extrusa draft genome.</title>
        <authorList>
            <person name="Kono N."/>
            <person name="Arakawa K."/>
        </authorList>
    </citation>
    <scope>NUCLEOTIDE SEQUENCE [LARGE SCALE GENOMIC DNA]</scope>
</reference>
<accession>A0AAV4T707</accession>
<protein>
    <submittedName>
        <fullName evidence="2">Uncharacterized protein</fullName>
    </submittedName>
</protein>
<keyword evidence="3" id="KW-1185">Reference proteome</keyword>
<dbReference type="EMBL" id="BPLR01010842">
    <property type="protein sequence ID" value="GIY42373.1"/>
    <property type="molecule type" value="Genomic_DNA"/>
</dbReference>
<organism evidence="2 3">
    <name type="scientific">Caerostris extrusa</name>
    <name type="common">Bark spider</name>
    <name type="synonym">Caerostris bankana</name>
    <dbReference type="NCBI Taxonomy" id="172846"/>
    <lineage>
        <taxon>Eukaryota</taxon>
        <taxon>Metazoa</taxon>
        <taxon>Ecdysozoa</taxon>
        <taxon>Arthropoda</taxon>
        <taxon>Chelicerata</taxon>
        <taxon>Arachnida</taxon>
        <taxon>Araneae</taxon>
        <taxon>Araneomorphae</taxon>
        <taxon>Entelegynae</taxon>
        <taxon>Araneoidea</taxon>
        <taxon>Araneidae</taxon>
        <taxon>Caerostris</taxon>
    </lineage>
</organism>